<evidence type="ECO:0000256" key="1">
    <source>
        <dbReference type="ARBA" id="ARBA00023239"/>
    </source>
</evidence>
<feature type="region of interest" description="Disordered" evidence="2">
    <location>
        <begin position="102"/>
        <end position="159"/>
    </location>
</feature>
<dbReference type="GO" id="GO:0005737">
    <property type="term" value="C:cytoplasm"/>
    <property type="evidence" value="ECO:0007669"/>
    <property type="project" value="TreeGrafter"/>
</dbReference>
<feature type="compositionally biased region" description="Basic residues" evidence="2">
    <location>
        <begin position="107"/>
        <end position="132"/>
    </location>
</feature>
<dbReference type="GO" id="GO:0016787">
    <property type="term" value="F:hydrolase activity"/>
    <property type="evidence" value="ECO:0007669"/>
    <property type="project" value="UniProtKB-KW"/>
</dbReference>
<feature type="compositionally biased region" description="Basic and acidic residues" evidence="2">
    <location>
        <begin position="31"/>
        <end position="44"/>
    </location>
</feature>
<dbReference type="Pfam" id="PF04909">
    <property type="entry name" value="Amidohydro_2"/>
    <property type="match status" value="1"/>
</dbReference>
<name>A0A4R5A631_9ACTN</name>
<accession>A0A4R5A631</accession>
<dbReference type="InterPro" id="IPR006680">
    <property type="entry name" value="Amidohydro-rel"/>
</dbReference>
<dbReference type="InterPro" id="IPR032465">
    <property type="entry name" value="ACMSD"/>
</dbReference>
<feature type="region of interest" description="Disordered" evidence="2">
    <location>
        <begin position="1"/>
        <end position="49"/>
    </location>
</feature>
<organism evidence="4 5">
    <name type="scientific">Actinomadura darangshiensis</name>
    <dbReference type="NCBI Taxonomy" id="705336"/>
    <lineage>
        <taxon>Bacteria</taxon>
        <taxon>Bacillati</taxon>
        <taxon>Actinomycetota</taxon>
        <taxon>Actinomycetes</taxon>
        <taxon>Streptosporangiales</taxon>
        <taxon>Thermomonosporaceae</taxon>
        <taxon>Actinomadura</taxon>
    </lineage>
</organism>
<evidence type="ECO:0000313" key="4">
    <source>
        <dbReference type="EMBL" id="TDD66094.1"/>
    </source>
</evidence>
<gene>
    <name evidence="4" type="ORF">E1293_39560</name>
</gene>
<dbReference type="EMBL" id="SMKY01000317">
    <property type="protein sequence ID" value="TDD66094.1"/>
    <property type="molecule type" value="Genomic_DNA"/>
</dbReference>
<dbReference type="SUPFAM" id="SSF51556">
    <property type="entry name" value="Metallo-dependent hydrolases"/>
    <property type="match status" value="1"/>
</dbReference>
<keyword evidence="5" id="KW-1185">Reference proteome</keyword>
<dbReference type="GO" id="GO:0019748">
    <property type="term" value="P:secondary metabolic process"/>
    <property type="evidence" value="ECO:0007669"/>
    <property type="project" value="TreeGrafter"/>
</dbReference>
<evidence type="ECO:0000256" key="2">
    <source>
        <dbReference type="SAM" id="MobiDB-lite"/>
    </source>
</evidence>
<proteinExistence type="predicted"/>
<keyword evidence="4" id="KW-0378">Hydrolase</keyword>
<dbReference type="InterPro" id="IPR032466">
    <property type="entry name" value="Metal_Hydrolase"/>
</dbReference>
<dbReference type="PANTHER" id="PTHR21240">
    <property type="entry name" value="2-AMINO-3-CARBOXYLMUCONATE-6-SEMIALDEHYDE DECARBOXYLASE"/>
    <property type="match status" value="1"/>
</dbReference>
<dbReference type="PANTHER" id="PTHR21240:SF28">
    <property type="entry name" value="ISO-OROTATE DECARBOXYLASE (EUROFUNG)"/>
    <property type="match status" value="1"/>
</dbReference>
<dbReference type="Proteomes" id="UP000295578">
    <property type="component" value="Unassembled WGS sequence"/>
</dbReference>
<dbReference type="GO" id="GO:0016831">
    <property type="term" value="F:carboxy-lyase activity"/>
    <property type="evidence" value="ECO:0007669"/>
    <property type="project" value="InterPro"/>
</dbReference>
<feature type="domain" description="Amidohydrolase-related" evidence="3">
    <location>
        <begin position="261"/>
        <end position="486"/>
    </location>
</feature>
<dbReference type="OrthoDB" id="8673173at2"/>
<feature type="compositionally biased region" description="Low complexity" evidence="2">
    <location>
        <begin position="1"/>
        <end position="12"/>
    </location>
</feature>
<keyword evidence="1" id="KW-0456">Lyase</keyword>
<evidence type="ECO:0000259" key="3">
    <source>
        <dbReference type="Pfam" id="PF04909"/>
    </source>
</evidence>
<evidence type="ECO:0000313" key="5">
    <source>
        <dbReference type="Proteomes" id="UP000295578"/>
    </source>
</evidence>
<protein>
    <submittedName>
        <fullName evidence="4">Amidohydrolase</fullName>
    </submittedName>
</protein>
<dbReference type="AlphaFoldDB" id="A0A4R5A631"/>
<sequence length="492" mass="52417">MLLVRGAPRARGAGPGHREGGARPLLHRARLRDGHQPGRGPRDGLRRHRARHRCRTLRAVRLQPGGAAAHPVLHGLPAAQRARGAHHRRHRALHALAVHDARAEGRRRGRLHGRAGGRRRRRQRRADRRGRAARPLPADQAGRCVGGAPGGPRRPSRRQVTSQFVIDVHAHLAPRELLAGLAAGRERFPGIEVRPHESTYTVSFAGGKPTRPVAPGLLDPDRRGRWLTEQGVHRQVVGGWLDIFGYDLPAAEGAGWAETLTGALRETAAADERLVALGTVALQDPGGAATALAACRAAGLPGVMIATRAGGRELDDPAYTPVWEAADDTGAVVFLHPGFAGAGARYQDFGLVNGLARLEDSTVTLARLLYAGVPARFPRARIVVAHGGAALPYALGRLVRNHVLHPETTADPLESFARLYFDSVVFDPPTLEFLAAKAGPGRVLLGSDYPFPIGDLAPRDVVERADLKDGDRDAILGGTAAGLFGIGPGGAR</sequence>
<comment type="caution">
    <text evidence="4">The sequence shown here is derived from an EMBL/GenBank/DDBJ whole genome shotgun (WGS) entry which is preliminary data.</text>
</comment>
<reference evidence="4 5" key="1">
    <citation type="submission" date="2019-03" db="EMBL/GenBank/DDBJ databases">
        <title>Draft genome sequences of novel Actinobacteria.</title>
        <authorList>
            <person name="Sahin N."/>
            <person name="Ay H."/>
            <person name="Saygin H."/>
        </authorList>
    </citation>
    <scope>NUCLEOTIDE SEQUENCE [LARGE SCALE GENOMIC DNA]</scope>
    <source>
        <strain evidence="4 5">DSM 45941</strain>
    </source>
</reference>
<dbReference type="Gene3D" id="3.20.20.140">
    <property type="entry name" value="Metal-dependent hydrolases"/>
    <property type="match status" value="1"/>
</dbReference>